<evidence type="ECO:0000256" key="7">
    <source>
        <dbReference type="ARBA" id="ARBA00022737"/>
    </source>
</evidence>
<evidence type="ECO:0000256" key="5">
    <source>
        <dbReference type="ARBA" id="ARBA00022692"/>
    </source>
</evidence>
<keyword evidence="10 14" id="KW-1133">Transmembrane helix</keyword>
<dbReference type="Proteomes" id="UP000640762">
    <property type="component" value="Unassembled WGS sequence"/>
</dbReference>
<dbReference type="SMART" id="SM01201">
    <property type="entry name" value="FerB"/>
    <property type="match status" value="1"/>
</dbReference>
<dbReference type="GO" id="GO:0046872">
    <property type="term" value="F:metal ion binding"/>
    <property type="evidence" value="ECO:0007669"/>
    <property type="project" value="UniProtKB-KW"/>
</dbReference>
<evidence type="ECO:0000259" key="15">
    <source>
        <dbReference type="PROSITE" id="PS50004"/>
    </source>
</evidence>
<dbReference type="SMART" id="SM00239">
    <property type="entry name" value="C2"/>
    <property type="match status" value="6"/>
</dbReference>
<dbReference type="PANTHER" id="PTHR12546">
    <property type="entry name" value="FER-1-LIKE"/>
    <property type="match status" value="1"/>
</dbReference>
<dbReference type="InterPro" id="IPR037722">
    <property type="entry name" value="C2C_Ferlin"/>
</dbReference>
<dbReference type="CDD" id="cd08374">
    <property type="entry name" value="C2F_Ferlin"/>
    <property type="match status" value="1"/>
</dbReference>
<dbReference type="GO" id="GO:0006906">
    <property type="term" value="P:vesicle fusion"/>
    <property type="evidence" value="ECO:0007669"/>
    <property type="project" value="TreeGrafter"/>
</dbReference>
<dbReference type="CDD" id="cd04037">
    <property type="entry name" value="C2E_Ferlin"/>
    <property type="match status" value="1"/>
</dbReference>
<keyword evidence="9" id="KW-0735">Signal-anchor</keyword>
<feature type="region of interest" description="Disordered" evidence="13">
    <location>
        <begin position="1052"/>
        <end position="1073"/>
    </location>
</feature>
<dbReference type="Pfam" id="PF00168">
    <property type="entry name" value="C2"/>
    <property type="match status" value="5"/>
</dbReference>
<dbReference type="InterPro" id="IPR037725">
    <property type="entry name" value="C2F_Ferlin"/>
</dbReference>
<keyword evidence="4" id="KW-1003">Cell membrane</keyword>
<feature type="compositionally biased region" description="Low complexity" evidence="13">
    <location>
        <begin position="1054"/>
        <end position="1066"/>
    </location>
</feature>
<feature type="domain" description="C2" evidence="15">
    <location>
        <begin position="140"/>
        <end position="276"/>
    </location>
</feature>
<protein>
    <submittedName>
        <fullName evidence="16">DYSF protein</fullName>
    </submittedName>
</protein>
<feature type="non-terminal residue" evidence="16">
    <location>
        <position position="1"/>
    </location>
</feature>
<dbReference type="Pfam" id="PF08151">
    <property type="entry name" value="FerI"/>
    <property type="match status" value="1"/>
</dbReference>
<feature type="domain" description="C2" evidence="15">
    <location>
        <begin position="1476"/>
        <end position="1685"/>
    </location>
</feature>
<gene>
    <name evidence="16" type="primary">Dysf</name>
    <name evidence="16" type="ORF">GRUAME_R10858</name>
</gene>
<dbReference type="GO" id="GO:0001778">
    <property type="term" value="P:plasma membrane repair"/>
    <property type="evidence" value="ECO:0007669"/>
    <property type="project" value="TreeGrafter"/>
</dbReference>
<proteinExistence type="inferred from homology"/>
<dbReference type="PANTHER" id="PTHR12546:SF44">
    <property type="entry name" value="DYSFERLIN"/>
    <property type="match status" value="1"/>
</dbReference>
<dbReference type="SMART" id="SM00693">
    <property type="entry name" value="DysFN"/>
    <property type="match status" value="2"/>
</dbReference>
<organism evidence="16 17">
    <name type="scientific">Grus americana</name>
    <name type="common">Whooping crane</name>
    <dbReference type="NCBI Taxonomy" id="9117"/>
    <lineage>
        <taxon>Eukaryota</taxon>
        <taxon>Metazoa</taxon>
        <taxon>Chordata</taxon>
        <taxon>Craniata</taxon>
        <taxon>Vertebrata</taxon>
        <taxon>Euteleostomi</taxon>
        <taxon>Archelosauria</taxon>
        <taxon>Archosauria</taxon>
        <taxon>Dinosauria</taxon>
        <taxon>Saurischia</taxon>
        <taxon>Theropoda</taxon>
        <taxon>Coelurosauria</taxon>
        <taxon>Aves</taxon>
        <taxon>Neognathae</taxon>
        <taxon>Neoaves</taxon>
        <taxon>Gruiformes</taxon>
        <taxon>Gruidae</taxon>
        <taxon>Grus</taxon>
    </lineage>
</organism>
<reference evidence="16" key="1">
    <citation type="submission" date="2019-10" db="EMBL/GenBank/DDBJ databases">
        <title>Bird 10,000 Genomes (B10K) Project - Family phase.</title>
        <authorList>
            <person name="Zhang G."/>
        </authorList>
    </citation>
    <scope>NUCLEOTIDE SEQUENCE</scope>
    <source>
        <strain evidence="16">B10K-DU-012-65</strain>
        <tissue evidence="16">Muscle</tissue>
    </source>
</reference>
<dbReference type="GO" id="GO:0030315">
    <property type="term" value="C:T-tubule"/>
    <property type="evidence" value="ECO:0007669"/>
    <property type="project" value="TreeGrafter"/>
</dbReference>
<dbReference type="InterPro" id="IPR000008">
    <property type="entry name" value="C2_dom"/>
</dbReference>
<evidence type="ECO:0000256" key="13">
    <source>
        <dbReference type="SAM" id="MobiDB-lite"/>
    </source>
</evidence>
<dbReference type="InterPro" id="IPR035892">
    <property type="entry name" value="C2_domain_sf"/>
</dbReference>
<dbReference type="GO" id="GO:0050765">
    <property type="term" value="P:negative regulation of phagocytosis"/>
    <property type="evidence" value="ECO:0007669"/>
    <property type="project" value="TreeGrafter"/>
</dbReference>
<dbReference type="InterPro" id="IPR037724">
    <property type="entry name" value="C2E_Ferlin"/>
</dbReference>
<sequence length="1810" mass="206743">QIRVRVIEGRQLPGVNIRPVVKVTAAGQTKRTRIRKGNSPFFDETFFFNVFESPAELFDVPIFITVVDSRSFRTDSVIGEFRHVALGLLSPLEHAFLRKWLLLSDPEDFSAGAKGYLKVSLFVLGPGDEAPLEKKEVSEDKEDIEGNLLRPTGVTLRGAHFCLKIFKAEDLPQMDDAVMDNVRQIFGFESNKKNLVDPFVEVSFAGKTLYSRILEKNANPQWNQRLTLPAMFPSMCEKLRIRVTDWDRLTHNDIIGTAYLCMSKISAPGGELEGKGGQQDGIWADDGLGFLPTFGPCYINLYGSPREFTGFPDPYETLNLGKGEGVAYRGRMLVELETKLVEHVEQKVEDISADDILRVEKYLRRRKYSLFAAFYSATMLQDVDDAIQFEVSIGNYGNKFDNTCLPLASTTQYSRAVFDGCQYYYLPWGNVKPVVVLSSYWEDISYRTDAQNLLHHAADRLEANLEKVHLALKANRSPSELDALGAQLMDDIIADCSLTLPDVLGKPASTHLDQNMYRFRSTNLEQIVKAALKLKHEDSSLSAALEQAEDWLCRLKAMAEEPQNSLPDIVIWMLQGDKRVAYARVPAHEVLFSRNISSCCGKNCGKLQTIFLKYPQEEAMGARIPAQIRVQLWFGLSVDEKEFNQYAEGKLSVFAETYENQTKLALVGNWGTTGLTYPKYSDVTGKIKLPKDSFRPSTGWTWAGDWFICPEKTLLHDVDAGHLSFVEEVFENQVRLPGGQWIHMTDAYTDVNGEKVLHKDEIECPPGWKWEDVEWDTDLNRAVDEKGWEYGITIPPDRKPKAWVPAEKMYHTNRRRRWVRLRRRDLAQMETMRKHKQEELDGEGWEYASLFGWRFHLKYRRTDTFRRRRWRRRMEPLERTGAAAVFALEGALGGVTDDKSDDGKSISTLSFGVNRPTISCIFDCKAPRAGSSNSSFASCLTPLADPYAIVSFLHQSQKTVVIKNTLNPTWDQTLIFYEIEIFGDPQNVSESPPSIVVEIYDHDTYGADEFMGRCICKPSLARSPRLSWHPVIKANRNVGELLAAFELIQREKVSSPSGPDPSADSDLPYPPPQREPNIYMVPQGIKPVLQRTAIEILAWGLRNLKSYQLASVTSPSLLVECGGQLVQSCVIKNVKKNPNFDVCVLFMEVRLPKESLYSPPIIIKIIDNRPFGRRPVVGQCTIRSLEDFYCDPYQEETDGPQEHSDDVSLTPRDDVLIDIDDKEPLIPVQEEEFIDWWSKFYASTGEREKCGCYLEKGFDTLKIYERELENMEDFEHLSDFCHTFKLYRGRSQDSNDDPSVVGEFKGSFKIYPLPDDPRVPVPPRQFHQLPARGPQECLVRVYIIRAFDLQPKDANGKCDPYVKISVGKKSINDQENYLPCTLEPVFGKMFELSCTLPLEKDLKITLYDYDLLSKDEKIGETVIDLENRFLSKYGARCGLPQTYCMMANPSTLTWGRRRSVSPCTRCGSKGWCRSTWRRDLFTALSSQKSSRWVVPRVQDKTKSIISCRSKAYQEAGSLRSRAGRPAPGDGLFLGGVSLWGWSSARWLTCSGTFHYLLLASVTWSELQNPWCVSNFSCNAFAFCSWLVGHEENKQKTDVHYRSLGGEGNFNWRFIFPFDYLPAEQMCYIAKKEHFWSLDKTENKIPPQLIFQIWDNDKFSFDDYLGSVQMDLNRMPKPAKTAEKCSLELVDETLSSSRFVSLFEQKTVKGWWPCVAEQNQKKTLTGKLEMTLEIVAEQEHEERPAGMGRDEPNMNPKLEDPKRPETSFLWFTSPYKTLKYILWRRYKWVVILAIVLFVLLLFLGIFIYAFP</sequence>
<dbReference type="CDD" id="cd04017">
    <property type="entry name" value="C2D_Ferlin"/>
    <property type="match status" value="1"/>
</dbReference>
<evidence type="ECO:0000313" key="16">
    <source>
        <dbReference type="EMBL" id="NWH24775.1"/>
    </source>
</evidence>
<dbReference type="SUPFAM" id="SSF49562">
    <property type="entry name" value="C2 domain (Calcium/lipid-binding domain, CaLB)"/>
    <property type="match status" value="6"/>
</dbReference>
<evidence type="ECO:0000256" key="9">
    <source>
        <dbReference type="ARBA" id="ARBA00022968"/>
    </source>
</evidence>
<dbReference type="InterPro" id="IPR012561">
    <property type="entry name" value="Ferlin_B-domain"/>
</dbReference>
<evidence type="ECO:0000256" key="4">
    <source>
        <dbReference type="ARBA" id="ARBA00022475"/>
    </source>
</evidence>
<dbReference type="GO" id="GO:0002281">
    <property type="term" value="P:macrophage activation involved in immune response"/>
    <property type="evidence" value="ECO:0007669"/>
    <property type="project" value="TreeGrafter"/>
</dbReference>
<dbReference type="Pfam" id="PF16165">
    <property type="entry name" value="Ferlin_C"/>
    <property type="match status" value="1"/>
</dbReference>
<dbReference type="CDD" id="cd04018">
    <property type="entry name" value="C2C_Ferlin"/>
    <property type="match status" value="1"/>
</dbReference>
<dbReference type="SMART" id="SM01202">
    <property type="entry name" value="FerI"/>
    <property type="match status" value="1"/>
</dbReference>
<feature type="domain" description="C2" evidence="15">
    <location>
        <begin position="1070"/>
        <end position="1198"/>
    </location>
</feature>
<dbReference type="Pfam" id="PF08150">
    <property type="entry name" value="FerB"/>
    <property type="match status" value="1"/>
</dbReference>
<feature type="domain" description="C2" evidence="15">
    <location>
        <begin position="1"/>
        <end position="101"/>
    </location>
</feature>
<evidence type="ECO:0000313" key="17">
    <source>
        <dbReference type="Proteomes" id="UP000640762"/>
    </source>
</evidence>
<evidence type="ECO:0000256" key="12">
    <source>
        <dbReference type="ARBA" id="ARBA00023329"/>
    </source>
</evidence>
<comment type="caution">
    <text evidence="16">The sequence shown here is derived from an EMBL/GenBank/DDBJ whole genome shotgun (WGS) entry which is preliminary data.</text>
</comment>
<evidence type="ECO:0000256" key="8">
    <source>
        <dbReference type="ARBA" id="ARBA00022837"/>
    </source>
</evidence>
<dbReference type="InterPro" id="IPR037723">
    <property type="entry name" value="C2D_Ferlin"/>
</dbReference>
<keyword evidence="17" id="KW-1185">Reference proteome</keyword>
<evidence type="ECO:0000256" key="14">
    <source>
        <dbReference type="SAM" id="Phobius"/>
    </source>
</evidence>
<feature type="domain" description="C2" evidence="15">
    <location>
        <begin position="1320"/>
        <end position="1438"/>
    </location>
</feature>
<name>A0A850U0A8_GRUAM</name>
<dbReference type="InterPro" id="IPR032362">
    <property type="entry name" value="Ferlin_C"/>
</dbReference>
<dbReference type="EMBL" id="WEIX01011649">
    <property type="protein sequence ID" value="NWH24775.1"/>
    <property type="molecule type" value="Genomic_DNA"/>
</dbReference>
<dbReference type="GO" id="GO:0033292">
    <property type="term" value="P:T-tubule organization"/>
    <property type="evidence" value="ECO:0007669"/>
    <property type="project" value="TreeGrafter"/>
</dbReference>
<dbReference type="InterPro" id="IPR012560">
    <property type="entry name" value="Ferlin_A-domain"/>
</dbReference>
<feature type="transmembrane region" description="Helical" evidence="14">
    <location>
        <begin position="1787"/>
        <end position="1809"/>
    </location>
</feature>
<dbReference type="Pfam" id="PF08165">
    <property type="entry name" value="FerA"/>
    <property type="match status" value="1"/>
</dbReference>
<evidence type="ECO:0000256" key="10">
    <source>
        <dbReference type="ARBA" id="ARBA00022989"/>
    </source>
</evidence>
<dbReference type="SMART" id="SM00694">
    <property type="entry name" value="DysFC"/>
    <property type="match status" value="2"/>
</dbReference>
<dbReference type="InterPro" id="IPR037720">
    <property type="entry name" value="C2B_Ferlin"/>
</dbReference>
<dbReference type="InterPro" id="IPR037721">
    <property type="entry name" value="Ferlin"/>
</dbReference>
<dbReference type="CDD" id="cd04011">
    <property type="entry name" value="C2B_Ferlin"/>
    <property type="match status" value="1"/>
</dbReference>
<keyword evidence="7" id="KW-0677">Repeat</keyword>
<dbReference type="GO" id="GO:0030659">
    <property type="term" value="C:cytoplasmic vesicle membrane"/>
    <property type="evidence" value="ECO:0007669"/>
    <property type="project" value="UniProtKB-SubCell"/>
</dbReference>
<feature type="domain" description="C2" evidence="15">
    <location>
        <begin position="903"/>
        <end position="1033"/>
    </location>
</feature>
<accession>A0A850U0A8</accession>
<keyword evidence="12" id="KW-0968">Cytoplasmic vesicle</keyword>
<dbReference type="Gene3D" id="2.60.40.150">
    <property type="entry name" value="C2 domain"/>
    <property type="match status" value="5"/>
</dbReference>
<evidence type="ECO:0000256" key="11">
    <source>
        <dbReference type="ARBA" id="ARBA00023136"/>
    </source>
</evidence>
<dbReference type="GO" id="GO:0002280">
    <property type="term" value="P:monocyte activation involved in immune response"/>
    <property type="evidence" value="ECO:0007669"/>
    <property type="project" value="TreeGrafter"/>
</dbReference>
<evidence type="ECO:0000256" key="2">
    <source>
        <dbReference type="ARBA" id="ARBA00004483"/>
    </source>
</evidence>
<evidence type="ECO:0000256" key="6">
    <source>
        <dbReference type="ARBA" id="ARBA00022723"/>
    </source>
</evidence>
<evidence type="ECO:0000256" key="3">
    <source>
        <dbReference type="ARBA" id="ARBA00007561"/>
    </source>
</evidence>
<dbReference type="FunFam" id="2.60.40.150:FF:000037">
    <property type="entry name" value="dysferlin isoform X2"/>
    <property type="match status" value="1"/>
</dbReference>
<keyword evidence="8" id="KW-0106">Calcium</keyword>
<feature type="non-terminal residue" evidence="16">
    <location>
        <position position="1810"/>
    </location>
</feature>
<feature type="region of interest" description="Disordered" evidence="13">
    <location>
        <begin position="1738"/>
        <end position="1759"/>
    </location>
</feature>
<keyword evidence="6" id="KW-0479">Metal-binding</keyword>
<keyword evidence="11 14" id="KW-0472">Membrane</keyword>
<comment type="subcellular location">
    <subcellularLocation>
        <location evidence="1">Cell membrane</location>
        <topology evidence="1">Single-pass type II membrane protein</topology>
    </subcellularLocation>
    <subcellularLocation>
        <location evidence="2">Cytoplasmic vesicle membrane</location>
        <topology evidence="2">Single-pass type II membrane protein</topology>
    </subcellularLocation>
</comment>
<keyword evidence="5 14" id="KW-0812">Transmembrane</keyword>
<dbReference type="FunFam" id="2.60.40.150:FF:000021">
    <property type="entry name" value="dysferlin isoform X2"/>
    <property type="match status" value="1"/>
</dbReference>
<evidence type="ECO:0000256" key="1">
    <source>
        <dbReference type="ARBA" id="ARBA00004401"/>
    </source>
</evidence>
<dbReference type="InterPro" id="IPR012968">
    <property type="entry name" value="FerIin_dom"/>
</dbReference>
<dbReference type="SMART" id="SM01200">
    <property type="entry name" value="FerA"/>
    <property type="match status" value="1"/>
</dbReference>
<dbReference type="PROSITE" id="PS50004">
    <property type="entry name" value="C2"/>
    <property type="match status" value="6"/>
</dbReference>
<dbReference type="FunFam" id="2.60.40.150:FF:000026">
    <property type="entry name" value="dysferlin isoform X2"/>
    <property type="match status" value="1"/>
</dbReference>
<dbReference type="InterPro" id="IPR006614">
    <property type="entry name" value="Peroxin/Ferlin"/>
</dbReference>
<comment type="similarity">
    <text evidence="3">Belongs to the ferlin family.</text>
</comment>